<evidence type="ECO:0000313" key="2">
    <source>
        <dbReference type="EMBL" id="MFE9605454.1"/>
    </source>
</evidence>
<evidence type="ECO:0000313" key="3">
    <source>
        <dbReference type="Proteomes" id="UP001601303"/>
    </source>
</evidence>
<organism evidence="2 3">
    <name type="scientific">Streptomyces hokutonensis</name>
    <dbReference type="NCBI Taxonomy" id="1306990"/>
    <lineage>
        <taxon>Bacteria</taxon>
        <taxon>Bacillati</taxon>
        <taxon>Actinomycetota</taxon>
        <taxon>Actinomycetes</taxon>
        <taxon>Kitasatosporales</taxon>
        <taxon>Streptomycetaceae</taxon>
        <taxon>Streptomyces</taxon>
    </lineage>
</organism>
<name>A0ABW6MH51_9ACTN</name>
<keyword evidence="3" id="KW-1185">Reference proteome</keyword>
<sequence>MFANLEDDMTPEKTGFPDAADTGRRPWFGELPQRIPPEQLVETRPATVPDSARDTYSSDDWLTRTCL</sequence>
<dbReference type="RefSeq" id="WP_388114228.1">
    <property type="nucleotide sequence ID" value="NZ_JBIAHM010000020.1"/>
</dbReference>
<gene>
    <name evidence="2" type="ORF">ACFYNQ_43785</name>
</gene>
<proteinExistence type="predicted"/>
<reference evidence="2 3" key="1">
    <citation type="submission" date="2024-10" db="EMBL/GenBank/DDBJ databases">
        <title>The Natural Products Discovery Center: Release of the First 8490 Sequenced Strains for Exploring Actinobacteria Biosynthetic Diversity.</title>
        <authorList>
            <person name="Kalkreuter E."/>
            <person name="Kautsar S.A."/>
            <person name="Yang D."/>
            <person name="Bader C.D."/>
            <person name="Teijaro C.N."/>
            <person name="Fluegel L."/>
            <person name="Davis C.M."/>
            <person name="Simpson J.R."/>
            <person name="Lauterbach L."/>
            <person name="Steele A.D."/>
            <person name="Gui C."/>
            <person name="Meng S."/>
            <person name="Li G."/>
            <person name="Viehrig K."/>
            <person name="Ye F."/>
            <person name="Su P."/>
            <person name="Kiefer A.F."/>
            <person name="Nichols A."/>
            <person name="Cepeda A.J."/>
            <person name="Yan W."/>
            <person name="Fan B."/>
            <person name="Jiang Y."/>
            <person name="Adhikari A."/>
            <person name="Zheng C.-J."/>
            <person name="Schuster L."/>
            <person name="Cowan T.M."/>
            <person name="Smanski M.J."/>
            <person name="Chevrette M.G."/>
            <person name="De Carvalho L.P.S."/>
            <person name="Shen B."/>
        </authorList>
    </citation>
    <scope>NUCLEOTIDE SEQUENCE [LARGE SCALE GENOMIC DNA]</scope>
    <source>
        <strain evidence="2 3">NPDC006488</strain>
    </source>
</reference>
<protein>
    <submittedName>
        <fullName evidence="2">Uncharacterized protein</fullName>
    </submittedName>
</protein>
<dbReference type="Proteomes" id="UP001601303">
    <property type="component" value="Unassembled WGS sequence"/>
</dbReference>
<evidence type="ECO:0000256" key="1">
    <source>
        <dbReference type="SAM" id="MobiDB-lite"/>
    </source>
</evidence>
<accession>A0ABW6MH51</accession>
<comment type="caution">
    <text evidence="2">The sequence shown here is derived from an EMBL/GenBank/DDBJ whole genome shotgun (WGS) entry which is preliminary data.</text>
</comment>
<feature type="compositionally biased region" description="Polar residues" evidence="1">
    <location>
        <begin position="54"/>
        <end position="67"/>
    </location>
</feature>
<feature type="region of interest" description="Disordered" evidence="1">
    <location>
        <begin position="1"/>
        <end position="67"/>
    </location>
</feature>
<dbReference type="EMBL" id="JBIAHM010000020">
    <property type="protein sequence ID" value="MFE9605454.1"/>
    <property type="molecule type" value="Genomic_DNA"/>
</dbReference>